<reference evidence="3 4" key="1">
    <citation type="submission" date="2012-10" db="EMBL/GenBank/DDBJ databases">
        <authorList>
            <person name="Zafar N."/>
            <person name="Inman J."/>
            <person name="Hall N."/>
            <person name="Lorenzi H."/>
            <person name="Caler E."/>
        </authorList>
    </citation>
    <scope>NUCLEOTIDE SEQUENCE [LARGE SCALE GENOMIC DNA]</scope>
    <source>
        <strain evidence="3 4">IP1</strain>
    </source>
</reference>
<accession>A0A0A1UEB9</accession>
<dbReference type="Proteomes" id="UP000014680">
    <property type="component" value="Unassembled WGS sequence"/>
</dbReference>
<organism evidence="3 4">
    <name type="scientific">Entamoeba invadens IP1</name>
    <dbReference type="NCBI Taxonomy" id="370355"/>
    <lineage>
        <taxon>Eukaryota</taxon>
        <taxon>Amoebozoa</taxon>
        <taxon>Evosea</taxon>
        <taxon>Archamoebae</taxon>
        <taxon>Mastigamoebida</taxon>
        <taxon>Entamoebidae</taxon>
        <taxon>Entamoeba</taxon>
    </lineage>
</organism>
<dbReference type="Gene3D" id="2.170.270.10">
    <property type="entry name" value="SET domain"/>
    <property type="match status" value="1"/>
</dbReference>
<comment type="function">
    <text evidence="1">Probable methyltransferase.</text>
</comment>
<dbReference type="Gene3D" id="1.10.220.160">
    <property type="match status" value="1"/>
</dbReference>
<protein>
    <submittedName>
        <fullName evidence="3">Set and mynd domain containing protein, putative</fullName>
    </submittedName>
</protein>
<dbReference type="OMA" id="CHSYIDE"/>
<dbReference type="RefSeq" id="XP_004261701.1">
    <property type="nucleotide sequence ID" value="XM_004261653.1"/>
</dbReference>
<evidence type="ECO:0000256" key="1">
    <source>
        <dbReference type="ARBA" id="ARBA00004038"/>
    </source>
</evidence>
<dbReference type="Gene3D" id="6.10.140.2220">
    <property type="match status" value="1"/>
</dbReference>
<dbReference type="SUPFAM" id="SSF82199">
    <property type="entry name" value="SET domain"/>
    <property type="match status" value="1"/>
</dbReference>
<dbReference type="Pfam" id="PF00856">
    <property type="entry name" value="SET"/>
    <property type="match status" value="1"/>
</dbReference>
<proteinExistence type="predicted"/>
<evidence type="ECO:0000259" key="2">
    <source>
        <dbReference type="PROSITE" id="PS50280"/>
    </source>
</evidence>
<dbReference type="AlphaFoldDB" id="A0A0A1UEB9"/>
<name>A0A0A1UEB9_ENTIV</name>
<evidence type="ECO:0000313" key="4">
    <source>
        <dbReference type="Proteomes" id="UP000014680"/>
    </source>
</evidence>
<dbReference type="OrthoDB" id="5945798at2759"/>
<dbReference type="PANTHER" id="PTHR12197">
    <property type="entry name" value="HISTONE-LYSINE N-METHYLTRANSFERASE SMYD"/>
    <property type="match status" value="1"/>
</dbReference>
<dbReference type="CDD" id="cd20071">
    <property type="entry name" value="SET_SMYD"/>
    <property type="match status" value="1"/>
</dbReference>
<dbReference type="GO" id="GO:0005634">
    <property type="term" value="C:nucleus"/>
    <property type="evidence" value="ECO:0007669"/>
    <property type="project" value="TreeGrafter"/>
</dbReference>
<dbReference type="EMBL" id="KB206169">
    <property type="protein sequence ID" value="ELP94930.1"/>
    <property type="molecule type" value="Genomic_DNA"/>
</dbReference>
<dbReference type="InterPro" id="IPR001214">
    <property type="entry name" value="SET_dom"/>
</dbReference>
<dbReference type="InterPro" id="IPR050869">
    <property type="entry name" value="H3K4_H4K5_MeTrfase"/>
</dbReference>
<dbReference type="PROSITE" id="PS50280">
    <property type="entry name" value="SET"/>
    <property type="match status" value="1"/>
</dbReference>
<feature type="domain" description="SET" evidence="2">
    <location>
        <begin position="1"/>
        <end position="213"/>
    </location>
</feature>
<dbReference type="SMART" id="SM00317">
    <property type="entry name" value="SET"/>
    <property type="match status" value="1"/>
</dbReference>
<gene>
    <name evidence="3" type="ORF">EIN_250240</name>
</gene>
<dbReference type="VEuPathDB" id="AmoebaDB:EIN_250240"/>
<dbReference type="GeneID" id="14893927"/>
<dbReference type="PANTHER" id="PTHR12197:SF251">
    <property type="entry name" value="EG:BACR7C10.4 PROTEIN"/>
    <property type="match status" value="1"/>
</dbReference>
<dbReference type="InterPro" id="IPR046341">
    <property type="entry name" value="SET_dom_sf"/>
</dbReference>
<dbReference type="KEGG" id="eiv:EIN_250240"/>
<keyword evidence="4" id="KW-1185">Reference proteome</keyword>
<sequence length="428" mass="49825">MSLYNVKESTGKGRGVFLNTDITEKTEVVHSKLIGGCLNYVEWKFYCEYCFKELKENSKISCGCGFNYCSMECQKKAYDEYHKNECSIIKSLREIPDGIGEILLLYRCSIKTVKWEDYCSLPNINNYKAVEYCVLLFKSNSSLLKTIWEVIQANSFCLTNGEEQVIGIGLFDYASFINHSCCPNCVPLQNKREMSIKSLTSIKSGEEIFISYIDITESFERREKELRKWHFSCGCSLCEEDKKRYRYHLLCECGGSLFVDEIGQFAKCKTCKKVFEEGDDKYEDALYQINEYRNLENDIDKLSTNKQYEQVIEKLNENVSVITSLIDEKDVREHYKFNSIMFHSFIQLKKYNEAAQVGKKLMKMVDTIFPLLYITGVVEHFHLAKVFRMSGDENLFQEEIEKVRLGISILDDSHCLVKEFNEYVIAIK</sequence>
<evidence type="ECO:0000313" key="3">
    <source>
        <dbReference type="EMBL" id="ELP94930.1"/>
    </source>
</evidence>